<dbReference type="Proteomes" id="UP000051574">
    <property type="component" value="Unassembled WGS sequence"/>
</dbReference>
<evidence type="ECO:0000313" key="2">
    <source>
        <dbReference type="EMBL" id="KRT81409.1"/>
    </source>
</evidence>
<sequence length="299" mass="34327">MFPIFENTNVKIILYASKIRFKKYPAVFYPFYMYLIYKYLLKMGKKFKIRTVPDDLIFYILNRYSVGCQDPNTTVIVSRGFAASVDLGDFAKIKGDLVKKSVQVFAFDIPDDVVYISETFRFNTDKFNLREPVTLSPLHPVSIKIANEVEICLISSGHDITNRMCDVLLKNYFRSPKLVQKGNIIALNLKQYAPEFSYTSYKTNSVEYVHFKYLKIKCGDDEDCAGDYFCVKGETELKQSAHAHGYVPAKFERFLQCKFENNGAEAAVINKCPYGLEDTLDSLRRAVSPFLKHSKGIIE</sequence>
<keyword evidence="1" id="KW-0472">Membrane</keyword>
<feature type="transmembrane region" description="Helical" evidence="1">
    <location>
        <begin position="24"/>
        <end position="41"/>
    </location>
</feature>
<evidence type="ECO:0000256" key="1">
    <source>
        <dbReference type="SAM" id="Phobius"/>
    </source>
</evidence>
<dbReference type="OrthoDB" id="2187at2759"/>
<organism evidence="2 3">
    <name type="scientific">Oryctes borbonicus</name>
    <dbReference type="NCBI Taxonomy" id="1629725"/>
    <lineage>
        <taxon>Eukaryota</taxon>
        <taxon>Metazoa</taxon>
        <taxon>Ecdysozoa</taxon>
        <taxon>Arthropoda</taxon>
        <taxon>Hexapoda</taxon>
        <taxon>Insecta</taxon>
        <taxon>Pterygota</taxon>
        <taxon>Neoptera</taxon>
        <taxon>Endopterygota</taxon>
        <taxon>Coleoptera</taxon>
        <taxon>Polyphaga</taxon>
        <taxon>Scarabaeiformia</taxon>
        <taxon>Scarabaeidae</taxon>
        <taxon>Dynastinae</taxon>
        <taxon>Oryctes</taxon>
    </lineage>
</organism>
<proteinExistence type="predicted"/>
<protein>
    <submittedName>
        <fullName evidence="2">Uncharacterized protein</fullName>
    </submittedName>
</protein>
<keyword evidence="3" id="KW-1185">Reference proteome</keyword>
<name>A0A0T6B242_9SCAR</name>
<keyword evidence="1" id="KW-0812">Transmembrane</keyword>
<gene>
    <name evidence="2" type="ORF">AMK59_5431</name>
</gene>
<comment type="caution">
    <text evidence="2">The sequence shown here is derived from an EMBL/GenBank/DDBJ whole genome shotgun (WGS) entry which is preliminary data.</text>
</comment>
<keyword evidence="1" id="KW-1133">Transmembrane helix</keyword>
<accession>A0A0T6B242</accession>
<dbReference type="EMBL" id="LJIG01016169">
    <property type="protein sequence ID" value="KRT81409.1"/>
    <property type="molecule type" value="Genomic_DNA"/>
</dbReference>
<reference evidence="2 3" key="1">
    <citation type="submission" date="2015-09" db="EMBL/GenBank/DDBJ databases">
        <title>Draft genome of the scarab beetle Oryctes borbonicus.</title>
        <authorList>
            <person name="Meyer J.M."/>
            <person name="Markov G.V."/>
            <person name="Baskaran P."/>
            <person name="Herrmann M."/>
            <person name="Sommer R.J."/>
            <person name="Roedelsperger C."/>
        </authorList>
    </citation>
    <scope>NUCLEOTIDE SEQUENCE [LARGE SCALE GENOMIC DNA]</scope>
    <source>
        <strain evidence="2">OB123</strain>
        <tissue evidence="2">Whole animal</tissue>
    </source>
</reference>
<dbReference type="AlphaFoldDB" id="A0A0T6B242"/>
<evidence type="ECO:0000313" key="3">
    <source>
        <dbReference type="Proteomes" id="UP000051574"/>
    </source>
</evidence>